<accession>A0ABN7ATS2</accession>
<proteinExistence type="predicted"/>
<protein>
    <recommendedName>
        <fullName evidence="4">Lipid-binding serum glycoprotein N-terminal domain-containing protein</fullName>
    </recommendedName>
</protein>
<organism evidence="2 3">
    <name type="scientific">Nesidiocoris tenuis</name>
    <dbReference type="NCBI Taxonomy" id="355587"/>
    <lineage>
        <taxon>Eukaryota</taxon>
        <taxon>Metazoa</taxon>
        <taxon>Ecdysozoa</taxon>
        <taxon>Arthropoda</taxon>
        <taxon>Hexapoda</taxon>
        <taxon>Insecta</taxon>
        <taxon>Pterygota</taxon>
        <taxon>Neoptera</taxon>
        <taxon>Paraneoptera</taxon>
        <taxon>Hemiptera</taxon>
        <taxon>Heteroptera</taxon>
        <taxon>Panheteroptera</taxon>
        <taxon>Cimicomorpha</taxon>
        <taxon>Miridae</taxon>
        <taxon>Dicyphina</taxon>
        <taxon>Nesidiocoris</taxon>
    </lineage>
</organism>
<evidence type="ECO:0000313" key="3">
    <source>
        <dbReference type="Proteomes" id="UP001307889"/>
    </source>
</evidence>
<evidence type="ECO:0000313" key="2">
    <source>
        <dbReference type="EMBL" id="BES95348.1"/>
    </source>
</evidence>
<name>A0ABN7ATS2_9HEMI</name>
<dbReference type="Proteomes" id="UP001307889">
    <property type="component" value="Chromosome 6"/>
</dbReference>
<reference evidence="2 3" key="1">
    <citation type="submission" date="2023-09" db="EMBL/GenBank/DDBJ databases">
        <title>Nesidiocoris tenuis whole genome shotgun sequence.</title>
        <authorList>
            <person name="Shibata T."/>
            <person name="Shimoda M."/>
            <person name="Kobayashi T."/>
            <person name="Uehara T."/>
        </authorList>
    </citation>
    <scope>NUCLEOTIDE SEQUENCE [LARGE SCALE GENOMIC DNA]</scope>
    <source>
        <strain evidence="2 3">Japan</strain>
    </source>
</reference>
<dbReference type="InterPro" id="IPR020234">
    <property type="entry name" value="Mite_allergen_group-7"/>
</dbReference>
<feature type="chain" id="PRO_5045980344" description="Lipid-binding serum glycoprotein N-terminal domain-containing protein" evidence="1">
    <location>
        <begin position="22"/>
        <end position="231"/>
    </location>
</feature>
<feature type="signal peptide" evidence="1">
    <location>
        <begin position="1"/>
        <end position="21"/>
    </location>
</feature>
<keyword evidence="3" id="KW-1185">Reference proteome</keyword>
<dbReference type="Gene3D" id="3.15.10.50">
    <property type="match status" value="1"/>
</dbReference>
<evidence type="ECO:0000256" key="1">
    <source>
        <dbReference type="SAM" id="SignalP"/>
    </source>
</evidence>
<dbReference type="EMBL" id="AP028914">
    <property type="protein sequence ID" value="BES95348.1"/>
    <property type="molecule type" value="Genomic_DNA"/>
</dbReference>
<gene>
    <name evidence="2" type="ORF">NTJ_08157</name>
</gene>
<keyword evidence="1" id="KW-0732">Signal</keyword>
<sequence length="231" mass="25373">MSRFVFGFALIVLTNLSTVFGSEDSGPSPSPVKVASLNKYLDVVIANFVSSVESKDLNPLVLPNASLPITSKWYFPYEHLTLTDGLLHNIESIKRHGDCWIAYGNDTIEITIDAALTDLYVEYDFNASSPYYLLSLMGLLHGEVGQTQVVIDLTIDTPTMAIRANKISFPGAKKLDFSIRSTILATWMVNIILEVVTIAAGLLMNDVEAAVTSAINDFLTNHIPHMITQSF</sequence>
<dbReference type="InterPro" id="IPR038602">
    <property type="entry name" value="Mite_allergen_7_sf"/>
</dbReference>
<evidence type="ECO:0008006" key="4">
    <source>
        <dbReference type="Google" id="ProtNLM"/>
    </source>
</evidence>
<dbReference type="Pfam" id="PF16984">
    <property type="entry name" value="Grp7_allergen"/>
    <property type="match status" value="1"/>
</dbReference>